<protein>
    <submittedName>
        <fullName evidence="1">Uncharacterized protein</fullName>
    </submittedName>
</protein>
<keyword evidence="2" id="KW-1185">Reference proteome</keyword>
<accession>A0ABV7C0M3</accession>
<sequence length="225" mass="25863">MSVKSTIPWGPLQVDGVKTFRVPRKFADKDTAIGQELRFLDGIALLSQLDLLILHQSRELRSEQWRQTAGRYMGYGIYDRAVKYKFTPFNEQLHDIHRLGCDITEQFSTKQKHQEWLKHISDEPFKTLVAQLGSHHTLDAWHVHSAQVHGIEYFLTTDFKIINALRNKNRTLQRVLKVRALRPSELAAEIGLLPVDLDKVLIQSGDVPISLDLKAQHGGRRVRRG</sequence>
<dbReference type="Proteomes" id="UP001595420">
    <property type="component" value="Unassembled WGS sequence"/>
</dbReference>
<organism evidence="1 2">
    <name type="scientific">Falsiroseomonas tokyonensis</name>
    <dbReference type="NCBI Taxonomy" id="430521"/>
    <lineage>
        <taxon>Bacteria</taxon>
        <taxon>Pseudomonadati</taxon>
        <taxon>Pseudomonadota</taxon>
        <taxon>Alphaproteobacteria</taxon>
        <taxon>Acetobacterales</taxon>
        <taxon>Roseomonadaceae</taxon>
        <taxon>Falsiroseomonas</taxon>
    </lineage>
</organism>
<evidence type="ECO:0000313" key="1">
    <source>
        <dbReference type="EMBL" id="MFC3003432.1"/>
    </source>
</evidence>
<reference evidence="2" key="1">
    <citation type="journal article" date="2019" name="Int. J. Syst. Evol. Microbiol.">
        <title>The Global Catalogue of Microorganisms (GCM) 10K type strain sequencing project: providing services to taxonomists for standard genome sequencing and annotation.</title>
        <authorList>
            <consortium name="The Broad Institute Genomics Platform"/>
            <consortium name="The Broad Institute Genome Sequencing Center for Infectious Disease"/>
            <person name="Wu L."/>
            <person name="Ma J."/>
        </authorList>
    </citation>
    <scope>NUCLEOTIDE SEQUENCE [LARGE SCALE GENOMIC DNA]</scope>
    <source>
        <strain evidence="2">CGMCC 1.16855</strain>
    </source>
</reference>
<evidence type="ECO:0000313" key="2">
    <source>
        <dbReference type="Proteomes" id="UP001595420"/>
    </source>
</evidence>
<gene>
    <name evidence="1" type="ORF">ACFOD3_26290</name>
</gene>
<dbReference type="EMBL" id="JBHRSB010000011">
    <property type="protein sequence ID" value="MFC3003432.1"/>
    <property type="molecule type" value="Genomic_DNA"/>
</dbReference>
<comment type="caution">
    <text evidence="1">The sequence shown here is derived from an EMBL/GenBank/DDBJ whole genome shotgun (WGS) entry which is preliminary data.</text>
</comment>
<proteinExistence type="predicted"/>
<name>A0ABV7C0M3_9PROT</name>